<protein>
    <recommendedName>
        <fullName evidence="1">PRISE-like Rossmann-fold domain-containing protein</fullName>
    </recommendedName>
</protein>
<reference evidence="2" key="1">
    <citation type="submission" date="2023-08" db="EMBL/GenBank/DDBJ databases">
        <title>Black Yeasts Isolated from many extreme environments.</title>
        <authorList>
            <person name="Coleine C."/>
            <person name="Stajich J.E."/>
            <person name="Selbmann L."/>
        </authorList>
    </citation>
    <scope>NUCLEOTIDE SEQUENCE</scope>
    <source>
        <strain evidence="2">CCFEE 5810</strain>
    </source>
</reference>
<gene>
    <name evidence="2" type="ORF">LTR97_000193</name>
</gene>
<evidence type="ECO:0000313" key="2">
    <source>
        <dbReference type="EMBL" id="KAK5707655.1"/>
    </source>
</evidence>
<feature type="domain" description="PRISE-like Rossmann-fold" evidence="1">
    <location>
        <begin position="7"/>
        <end position="387"/>
    </location>
</feature>
<dbReference type="InterPro" id="IPR036291">
    <property type="entry name" value="NAD(P)-bd_dom_sf"/>
</dbReference>
<evidence type="ECO:0000313" key="3">
    <source>
        <dbReference type="Proteomes" id="UP001310594"/>
    </source>
</evidence>
<dbReference type="InterPro" id="IPR055222">
    <property type="entry name" value="PRISE-like_Rossmann-fold"/>
</dbReference>
<comment type="caution">
    <text evidence="2">The sequence shown here is derived from an EMBL/GenBank/DDBJ whole genome shotgun (WGS) entry which is preliminary data.</text>
</comment>
<dbReference type="CDD" id="cd08948">
    <property type="entry name" value="5beta-POR_like_SDR_a"/>
    <property type="match status" value="1"/>
</dbReference>
<dbReference type="Pfam" id="PF22917">
    <property type="entry name" value="PRISE"/>
    <property type="match status" value="1"/>
</dbReference>
<evidence type="ECO:0000259" key="1">
    <source>
        <dbReference type="Pfam" id="PF22917"/>
    </source>
</evidence>
<proteinExistence type="predicted"/>
<dbReference type="EMBL" id="JAVRQU010000001">
    <property type="protein sequence ID" value="KAK5707655.1"/>
    <property type="molecule type" value="Genomic_DNA"/>
</dbReference>
<dbReference type="PANTHER" id="PTHR32487">
    <property type="entry name" value="3-OXO-DELTA(4,5)-STEROID 5-BETA-REDUCTASE"/>
    <property type="match status" value="1"/>
</dbReference>
<organism evidence="2 3">
    <name type="scientific">Elasticomyces elasticus</name>
    <dbReference type="NCBI Taxonomy" id="574655"/>
    <lineage>
        <taxon>Eukaryota</taxon>
        <taxon>Fungi</taxon>
        <taxon>Dikarya</taxon>
        <taxon>Ascomycota</taxon>
        <taxon>Pezizomycotina</taxon>
        <taxon>Dothideomycetes</taxon>
        <taxon>Dothideomycetidae</taxon>
        <taxon>Mycosphaerellales</taxon>
        <taxon>Teratosphaeriaceae</taxon>
        <taxon>Elasticomyces</taxon>
    </lineage>
</organism>
<dbReference type="SUPFAM" id="SSF51735">
    <property type="entry name" value="NAD(P)-binding Rossmann-fold domains"/>
    <property type="match status" value="1"/>
</dbReference>
<accession>A0AAN7WJY1</accession>
<sequence>MSQNKQALVFGASGITGWAIAKEALTYPSPTTFTRVVGLTSRPLNVEESGLPQDSRLRLHAGLDLSKDAKSTIAYLRAIPDIESTTHVYFAAYVHLGWGASDSDSQVRENVQFVTSAVTAIEAVCPKLEFFTFSTGGKWYGFEFGDKVKRVTPLKESAPRIPPPFGDHIFYYQQIDALEDLNRGKKWKFADIRPDAIVGFVPNHNAMNIAEPIALYCALWKSFESSVEIPFPGTTETYITLHSDVSQDVVARMHIFASLHPDTTGGEAFNVADADMSSSWEAVWPGITSYFGLRGVGPSPDGKLAGEPWVRSKSAKWEQWMQENKVKDKVLDSTCWGFMTIVANDYATFDRTFDLSKARSIGFDERADHVQSYHTAFDRMRDAKIIPAS</sequence>
<name>A0AAN7WJY1_9PEZI</name>
<dbReference type="Proteomes" id="UP001310594">
    <property type="component" value="Unassembled WGS sequence"/>
</dbReference>
<dbReference type="AlphaFoldDB" id="A0AAN7WJY1"/>
<dbReference type="PANTHER" id="PTHR32487:SF8">
    <property type="entry name" value="NAD-DEPENDENT EPIMERASE_DEHYDRATASE DOMAIN-CONTAINING PROTEIN"/>
    <property type="match status" value="1"/>
</dbReference>
<dbReference type="Gene3D" id="3.40.50.720">
    <property type="entry name" value="NAD(P)-binding Rossmann-like Domain"/>
    <property type="match status" value="1"/>
</dbReference>